<feature type="transmembrane region" description="Helical" evidence="5">
    <location>
        <begin position="119"/>
        <end position="143"/>
    </location>
</feature>
<protein>
    <submittedName>
        <fullName evidence="7">Major facilitator transporter</fullName>
    </submittedName>
</protein>
<dbReference type="InterPro" id="IPR050382">
    <property type="entry name" value="MFS_Na/Anion_cotransporter"/>
</dbReference>
<keyword evidence="8" id="KW-1185">Reference proteome</keyword>
<comment type="subcellular location">
    <subcellularLocation>
        <location evidence="1">Membrane</location>
        <topology evidence="1">Multi-pass membrane protein</topology>
    </subcellularLocation>
</comment>
<evidence type="ECO:0000256" key="4">
    <source>
        <dbReference type="ARBA" id="ARBA00023136"/>
    </source>
</evidence>
<feature type="transmembrane region" description="Helical" evidence="5">
    <location>
        <begin position="232"/>
        <end position="252"/>
    </location>
</feature>
<feature type="transmembrane region" description="Helical" evidence="5">
    <location>
        <begin position="155"/>
        <end position="176"/>
    </location>
</feature>
<reference evidence="7" key="1">
    <citation type="submission" date="2016-01" db="EMBL/GenBank/DDBJ databases">
        <authorList>
            <person name="Peeters C."/>
        </authorList>
    </citation>
    <scope>NUCLEOTIDE SEQUENCE [LARGE SCALE GENOMIC DNA]</scope>
    <source>
        <strain evidence="7">LMG 29318</strain>
    </source>
</reference>
<proteinExistence type="predicted"/>
<dbReference type="Pfam" id="PF07690">
    <property type="entry name" value="MFS_1"/>
    <property type="match status" value="1"/>
</dbReference>
<evidence type="ECO:0000256" key="5">
    <source>
        <dbReference type="SAM" id="Phobius"/>
    </source>
</evidence>
<gene>
    <name evidence="7" type="ORF">AWB75_02250</name>
</gene>
<evidence type="ECO:0000256" key="2">
    <source>
        <dbReference type="ARBA" id="ARBA00022692"/>
    </source>
</evidence>
<comment type="caution">
    <text evidence="7">The sequence shown here is derived from an EMBL/GenBank/DDBJ whole genome shotgun (WGS) entry which is preliminary data.</text>
</comment>
<dbReference type="PROSITE" id="PS50850">
    <property type="entry name" value="MFS"/>
    <property type="match status" value="1"/>
</dbReference>
<dbReference type="RefSeq" id="WP_407642144.1">
    <property type="nucleotide sequence ID" value="NZ_FCOF02000008.1"/>
</dbReference>
<evidence type="ECO:0000256" key="3">
    <source>
        <dbReference type="ARBA" id="ARBA00022989"/>
    </source>
</evidence>
<feature type="transmembrane region" description="Helical" evidence="5">
    <location>
        <begin position="272"/>
        <end position="292"/>
    </location>
</feature>
<feature type="transmembrane region" description="Helical" evidence="5">
    <location>
        <begin position="95"/>
        <end position="113"/>
    </location>
</feature>
<feature type="transmembrane region" description="Helical" evidence="5">
    <location>
        <begin position="182"/>
        <end position="203"/>
    </location>
</feature>
<evidence type="ECO:0000313" key="7">
    <source>
        <dbReference type="EMBL" id="SAK57631.1"/>
    </source>
</evidence>
<dbReference type="Gene3D" id="1.20.1250.20">
    <property type="entry name" value="MFS general substrate transporter like domains"/>
    <property type="match status" value="2"/>
</dbReference>
<keyword evidence="2 5" id="KW-0812">Transmembrane</keyword>
<keyword evidence="3 5" id="KW-1133">Transmembrane helix</keyword>
<dbReference type="AlphaFoldDB" id="A0A158AI99"/>
<dbReference type="InterPro" id="IPR020846">
    <property type="entry name" value="MFS_dom"/>
</dbReference>
<feature type="transmembrane region" description="Helical" evidence="5">
    <location>
        <begin position="339"/>
        <end position="360"/>
    </location>
</feature>
<dbReference type="Proteomes" id="UP000054870">
    <property type="component" value="Unassembled WGS sequence"/>
</dbReference>
<evidence type="ECO:0000313" key="8">
    <source>
        <dbReference type="Proteomes" id="UP000054870"/>
    </source>
</evidence>
<dbReference type="PANTHER" id="PTHR11662">
    <property type="entry name" value="SOLUTE CARRIER FAMILY 17"/>
    <property type="match status" value="1"/>
</dbReference>
<evidence type="ECO:0000259" key="6">
    <source>
        <dbReference type="PROSITE" id="PS50850"/>
    </source>
</evidence>
<feature type="transmembrane region" description="Helical" evidence="5">
    <location>
        <begin position="403"/>
        <end position="425"/>
    </location>
</feature>
<organism evidence="7 8">
    <name type="scientific">Caballeronia catudaia</name>
    <dbReference type="NCBI Taxonomy" id="1777136"/>
    <lineage>
        <taxon>Bacteria</taxon>
        <taxon>Pseudomonadati</taxon>
        <taxon>Pseudomonadota</taxon>
        <taxon>Betaproteobacteria</taxon>
        <taxon>Burkholderiales</taxon>
        <taxon>Burkholderiaceae</taxon>
        <taxon>Caballeronia</taxon>
    </lineage>
</organism>
<dbReference type="SUPFAM" id="SSF103473">
    <property type="entry name" value="MFS general substrate transporter"/>
    <property type="match status" value="1"/>
</dbReference>
<dbReference type="InterPro" id="IPR036259">
    <property type="entry name" value="MFS_trans_sf"/>
</dbReference>
<accession>A0A158AI99</accession>
<feature type="transmembrane region" description="Helical" evidence="5">
    <location>
        <begin position="313"/>
        <end position="333"/>
    </location>
</feature>
<feature type="domain" description="Major facilitator superfamily (MFS) profile" evidence="6">
    <location>
        <begin position="30"/>
        <end position="432"/>
    </location>
</feature>
<evidence type="ECO:0000256" key="1">
    <source>
        <dbReference type="ARBA" id="ARBA00004141"/>
    </source>
</evidence>
<keyword evidence="4 5" id="KW-0472">Membrane</keyword>
<dbReference type="GO" id="GO:0016020">
    <property type="term" value="C:membrane"/>
    <property type="evidence" value="ECO:0007669"/>
    <property type="project" value="UniProtKB-SubCell"/>
</dbReference>
<dbReference type="PANTHER" id="PTHR11662:SF450">
    <property type="entry name" value="BLR1003 PROTEIN"/>
    <property type="match status" value="1"/>
</dbReference>
<feature type="transmembrane region" description="Helical" evidence="5">
    <location>
        <begin position="372"/>
        <end position="391"/>
    </location>
</feature>
<name>A0A158AI99_9BURK</name>
<dbReference type="InterPro" id="IPR011701">
    <property type="entry name" value="MFS"/>
</dbReference>
<feature type="transmembrane region" description="Helical" evidence="5">
    <location>
        <begin position="63"/>
        <end position="88"/>
    </location>
</feature>
<dbReference type="GO" id="GO:0022857">
    <property type="term" value="F:transmembrane transporter activity"/>
    <property type="evidence" value="ECO:0007669"/>
    <property type="project" value="InterPro"/>
</dbReference>
<dbReference type="EMBL" id="FCOF02000008">
    <property type="protein sequence ID" value="SAK57631.1"/>
    <property type="molecule type" value="Genomic_DNA"/>
</dbReference>
<sequence>MSVEQARRIFEPNQTMNSLDGYRPRAAWMTTLMLMALALINFLDKIVLGMVAVPLMRELGLSPAQFGVVAGSFFWLFAVSTVLVGFLSNRIQTRWLLLGMGVIWAVLQVPQAIFSSMAAFLVCRVVLGAAEGPFYPVSVHALYKWFPNEKRNMPVAFVNQGALVGLLLAGLLIPLVTHHWGWRMNFVVLGGIGAVWSVLWLCVGREGNLVQHPRTLTGATDATVQRVPYRKLLSNPTVLCVFLLGFAGYWMMGANMTWLPTYLEKALGFSGIVSGRWFALVIAAAAPFSLGLSWLSQRMLVRGASSRNARVRLLCAAFIGGACLFFVLMLPGLAPVQKVVVFALASGLPTACFALAPALLSELVPDTQRGALIGIHTALASTGAAIAPMLIGRIVQANGGVSAHAYELGFATSAIMLIVAALVALRWLHPERSRRGAGEHVATSAA</sequence>